<comment type="caution">
    <text evidence="2">The sequence shown here is derived from an EMBL/GenBank/DDBJ whole genome shotgun (WGS) entry which is preliminary data.</text>
</comment>
<evidence type="ECO:0000313" key="2">
    <source>
        <dbReference type="EMBL" id="MBD7957141.1"/>
    </source>
</evidence>
<organism evidence="2 3">
    <name type="scientific">Microbacterium pullorum</name>
    <dbReference type="NCBI Taxonomy" id="2762236"/>
    <lineage>
        <taxon>Bacteria</taxon>
        <taxon>Bacillati</taxon>
        <taxon>Actinomycetota</taxon>
        <taxon>Actinomycetes</taxon>
        <taxon>Micrococcales</taxon>
        <taxon>Microbacteriaceae</taxon>
        <taxon>Microbacterium</taxon>
    </lineage>
</organism>
<accession>A0ABR8S0X7</accession>
<proteinExistence type="predicted"/>
<feature type="transmembrane region" description="Helical" evidence="1">
    <location>
        <begin position="20"/>
        <end position="37"/>
    </location>
</feature>
<protein>
    <submittedName>
        <fullName evidence="2">Uncharacterized protein</fullName>
    </submittedName>
</protein>
<sequence length="165" mass="18245">MALVDDLNRALRPIGRVPRVMSVTLAAVSIGLSALVFSESGNVLSFLVGVPATVVAFLSFRIRACADDEILVVRSYLRTTKIRLRDVQAFVDLEYIGFWNLQSGGNGWTNLWLRMLDYTRTSGHGRSLPETMCTRRRGAEIAALLNSYLDAHEMAWKGASGKHTS</sequence>
<keyword evidence="1" id="KW-0472">Membrane</keyword>
<dbReference type="RefSeq" id="WP_191718265.1">
    <property type="nucleotide sequence ID" value="NZ_JACSQP010000003.1"/>
</dbReference>
<keyword evidence="1" id="KW-1133">Transmembrane helix</keyword>
<dbReference type="Proteomes" id="UP000648352">
    <property type="component" value="Unassembled WGS sequence"/>
</dbReference>
<feature type="transmembrane region" description="Helical" evidence="1">
    <location>
        <begin position="43"/>
        <end position="60"/>
    </location>
</feature>
<reference evidence="2 3" key="1">
    <citation type="submission" date="2020-08" db="EMBL/GenBank/DDBJ databases">
        <title>A Genomic Blueprint of the Chicken Gut Microbiome.</title>
        <authorList>
            <person name="Gilroy R."/>
            <person name="Ravi A."/>
            <person name="Getino M."/>
            <person name="Pursley I."/>
            <person name="Horton D.L."/>
            <person name="Alikhan N.-F."/>
            <person name="Baker D."/>
            <person name="Gharbi K."/>
            <person name="Hall N."/>
            <person name="Watson M."/>
            <person name="Adriaenssens E.M."/>
            <person name="Foster-Nyarko E."/>
            <person name="Jarju S."/>
            <person name="Secka A."/>
            <person name="Antonio M."/>
            <person name="Oren A."/>
            <person name="Chaudhuri R."/>
            <person name="La Ragione R.M."/>
            <person name="Hildebrand F."/>
            <person name="Pallen M.J."/>
        </authorList>
    </citation>
    <scope>NUCLEOTIDE SEQUENCE [LARGE SCALE GENOMIC DNA]</scope>
    <source>
        <strain evidence="2 3">Sa4CUA7</strain>
    </source>
</reference>
<evidence type="ECO:0000313" key="3">
    <source>
        <dbReference type="Proteomes" id="UP000648352"/>
    </source>
</evidence>
<gene>
    <name evidence="2" type="ORF">H9651_05790</name>
</gene>
<evidence type="ECO:0000256" key="1">
    <source>
        <dbReference type="SAM" id="Phobius"/>
    </source>
</evidence>
<keyword evidence="1" id="KW-0812">Transmembrane</keyword>
<keyword evidence="3" id="KW-1185">Reference proteome</keyword>
<name>A0ABR8S0X7_9MICO</name>
<dbReference type="EMBL" id="JACSQP010000003">
    <property type="protein sequence ID" value="MBD7957141.1"/>
    <property type="molecule type" value="Genomic_DNA"/>
</dbReference>